<organism evidence="1 2">
    <name type="scientific">Rhipicephalus sanguineus</name>
    <name type="common">Brown dog tick</name>
    <name type="synonym">Ixodes sanguineus</name>
    <dbReference type="NCBI Taxonomy" id="34632"/>
    <lineage>
        <taxon>Eukaryota</taxon>
        <taxon>Metazoa</taxon>
        <taxon>Ecdysozoa</taxon>
        <taxon>Arthropoda</taxon>
        <taxon>Chelicerata</taxon>
        <taxon>Arachnida</taxon>
        <taxon>Acari</taxon>
        <taxon>Parasitiformes</taxon>
        <taxon>Ixodida</taxon>
        <taxon>Ixodoidea</taxon>
        <taxon>Ixodidae</taxon>
        <taxon>Rhipicephalinae</taxon>
        <taxon>Rhipicephalus</taxon>
        <taxon>Rhipicephalus</taxon>
    </lineage>
</organism>
<comment type="caution">
    <text evidence="1">The sequence shown here is derived from an EMBL/GenBank/DDBJ whole genome shotgun (WGS) entry which is preliminary data.</text>
</comment>
<sequence length="175" mass="19691">MGKVMRIRCLQPKRFEDSSLCSVYSYLLDRLKARNLSLVYQLTPHWSTTFDDQYCENIDMVALLARFDEDVLAMATYSEMVSETIYARASEAEAPSLFGTTLRAFSLCLDTLEEQEATMDAGAMAPCIPTEAATYNSLVDSDKLTTLGKKLRASLIKHWDQLGRITGLQQKGRPE</sequence>
<reference evidence="1" key="2">
    <citation type="submission" date="2021-09" db="EMBL/GenBank/DDBJ databases">
        <authorList>
            <person name="Jia N."/>
            <person name="Wang J."/>
            <person name="Shi W."/>
            <person name="Du L."/>
            <person name="Sun Y."/>
            <person name="Zhan W."/>
            <person name="Jiang J."/>
            <person name="Wang Q."/>
            <person name="Zhang B."/>
            <person name="Ji P."/>
            <person name="Sakyi L.B."/>
            <person name="Cui X."/>
            <person name="Yuan T."/>
            <person name="Jiang B."/>
            <person name="Yang W."/>
            <person name="Lam T.T.-Y."/>
            <person name="Chang Q."/>
            <person name="Ding S."/>
            <person name="Wang X."/>
            <person name="Zhu J."/>
            <person name="Ruan X."/>
            <person name="Zhao L."/>
            <person name="Wei J."/>
            <person name="Que T."/>
            <person name="Du C."/>
            <person name="Cheng J."/>
            <person name="Dai P."/>
            <person name="Han X."/>
            <person name="Huang E."/>
            <person name="Gao Y."/>
            <person name="Liu J."/>
            <person name="Shao H."/>
            <person name="Ye R."/>
            <person name="Li L."/>
            <person name="Wei W."/>
            <person name="Wang X."/>
            <person name="Wang C."/>
            <person name="Huo Q."/>
            <person name="Li W."/>
            <person name="Guo W."/>
            <person name="Chen H."/>
            <person name="Chen S."/>
            <person name="Zhou L."/>
            <person name="Zhou L."/>
            <person name="Ni X."/>
            <person name="Tian J."/>
            <person name="Zhou Y."/>
            <person name="Sheng Y."/>
            <person name="Liu T."/>
            <person name="Pan Y."/>
            <person name="Xia L."/>
            <person name="Li J."/>
            <person name="Zhao F."/>
            <person name="Cao W."/>
        </authorList>
    </citation>
    <scope>NUCLEOTIDE SEQUENCE</scope>
    <source>
        <strain evidence="1">Rsan-2018</strain>
        <tissue evidence="1">Larvae</tissue>
    </source>
</reference>
<protein>
    <submittedName>
        <fullName evidence="1">Uncharacterized protein</fullName>
    </submittedName>
</protein>
<dbReference type="VEuPathDB" id="VectorBase:RSAN_056525"/>
<evidence type="ECO:0000313" key="1">
    <source>
        <dbReference type="EMBL" id="KAH7985858.1"/>
    </source>
</evidence>
<accession>A0A9D4TD44</accession>
<dbReference type="AlphaFoldDB" id="A0A9D4TD44"/>
<name>A0A9D4TD44_RHISA</name>
<proteinExistence type="predicted"/>
<gene>
    <name evidence="1" type="ORF">HPB52_025356</name>
</gene>
<reference evidence="1" key="1">
    <citation type="journal article" date="2020" name="Cell">
        <title>Large-Scale Comparative Analyses of Tick Genomes Elucidate Their Genetic Diversity and Vector Capacities.</title>
        <authorList>
            <consortium name="Tick Genome and Microbiome Consortium (TIGMIC)"/>
            <person name="Jia N."/>
            <person name="Wang J."/>
            <person name="Shi W."/>
            <person name="Du L."/>
            <person name="Sun Y."/>
            <person name="Zhan W."/>
            <person name="Jiang J.F."/>
            <person name="Wang Q."/>
            <person name="Zhang B."/>
            <person name="Ji P."/>
            <person name="Bell-Sakyi L."/>
            <person name="Cui X.M."/>
            <person name="Yuan T.T."/>
            <person name="Jiang B.G."/>
            <person name="Yang W.F."/>
            <person name="Lam T.T."/>
            <person name="Chang Q.C."/>
            <person name="Ding S.J."/>
            <person name="Wang X.J."/>
            <person name="Zhu J.G."/>
            <person name="Ruan X.D."/>
            <person name="Zhao L."/>
            <person name="Wei J.T."/>
            <person name="Ye R.Z."/>
            <person name="Que T.C."/>
            <person name="Du C.H."/>
            <person name="Zhou Y.H."/>
            <person name="Cheng J.X."/>
            <person name="Dai P.F."/>
            <person name="Guo W.B."/>
            <person name="Han X.H."/>
            <person name="Huang E.J."/>
            <person name="Li L.F."/>
            <person name="Wei W."/>
            <person name="Gao Y.C."/>
            <person name="Liu J.Z."/>
            <person name="Shao H.Z."/>
            <person name="Wang X."/>
            <person name="Wang C.C."/>
            <person name="Yang T.C."/>
            <person name="Huo Q.B."/>
            <person name="Li W."/>
            <person name="Chen H.Y."/>
            <person name="Chen S.E."/>
            <person name="Zhou L.G."/>
            <person name="Ni X.B."/>
            <person name="Tian J.H."/>
            <person name="Sheng Y."/>
            <person name="Liu T."/>
            <person name="Pan Y.S."/>
            <person name="Xia L.Y."/>
            <person name="Li J."/>
            <person name="Zhao F."/>
            <person name="Cao W.C."/>
        </authorList>
    </citation>
    <scope>NUCLEOTIDE SEQUENCE</scope>
    <source>
        <strain evidence="1">Rsan-2018</strain>
    </source>
</reference>
<keyword evidence="2" id="KW-1185">Reference proteome</keyword>
<evidence type="ECO:0000313" key="2">
    <source>
        <dbReference type="Proteomes" id="UP000821837"/>
    </source>
</evidence>
<dbReference type="Proteomes" id="UP000821837">
    <property type="component" value="Unassembled WGS sequence"/>
</dbReference>
<dbReference type="EMBL" id="JABSTV010000691">
    <property type="protein sequence ID" value="KAH7985858.1"/>
    <property type="molecule type" value="Genomic_DNA"/>
</dbReference>